<dbReference type="PANTHER" id="PTHR10885">
    <property type="entry name" value="ISOPENTENYL-DIPHOSPHATE DELTA-ISOMERASE"/>
    <property type="match status" value="1"/>
</dbReference>
<dbReference type="GO" id="GO:0004452">
    <property type="term" value="F:isopentenyl-diphosphate delta-isomerase activity"/>
    <property type="evidence" value="ECO:0007669"/>
    <property type="project" value="TreeGrafter"/>
</dbReference>
<protein>
    <recommendedName>
        <fullName evidence="2">Nudix hydrolase domain-containing protein</fullName>
    </recommendedName>
</protein>
<comment type="caution">
    <text evidence="3">The sequence shown here is derived from an EMBL/GenBank/DDBJ whole genome shotgun (WGS) entry which is preliminary data.</text>
</comment>
<proteinExistence type="predicted"/>
<dbReference type="GO" id="GO:0016787">
    <property type="term" value="F:hydrolase activity"/>
    <property type="evidence" value="ECO:0007669"/>
    <property type="project" value="UniProtKB-KW"/>
</dbReference>
<keyword evidence="4" id="KW-1185">Reference proteome</keyword>
<dbReference type="InterPro" id="IPR000086">
    <property type="entry name" value="NUDIX_hydrolase_dom"/>
</dbReference>
<gene>
    <name evidence="3" type="ORF">BgAZ_101770</name>
</gene>
<dbReference type="Gene3D" id="3.90.79.10">
    <property type="entry name" value="Nucleoside Triphosphate Pyrophosphohydrolase"/>
    <property type="match status" value="1"/>
</dbReference>
<sequence length="203" mass="23410">MTQRCADTIDKTRLDSMPEATEVIVMVDKDDNEVGSCTRKEMRQFNKWHRTTSTVIFSNVEDPIIYFQVRDEHKDYCPGYYDIGFGGVVTFGESYLECALRETHEECGIEFTEKDLVQVAYIARDDEHVKCHYTLYAAIYDGLPEKMVPKEGEVMCIKTAKFSEIEKLMEEHNFTKACELFLEPLKEFVNGGGLERLANAKEK</sequence>
<dbReference type="GO" id="GO:0009240">
    <property type="term" value="P:isopentenyl diphosphate biosynthetic process"/>
    <property type="evidence" value="ECO:0007669"/>
    <property type="project" value="TreeGrafter"/>
</dbReference>
<dbReference type="Pfam" id="PF00293">
    <property type="entry name" value="NUDIX"/>
    <property type="match status" value="1"/>
</dbReference>
<evidence type="ECO:0000256" key="1">
    <source>
        <dbReference type="ARBA" id="ARBA00022801"/>
    </source>
</evidence>
<dbReference type="EMBL" id="JAVEPI010000001">
    <property type="protein sequence ID" value="KAK1444271.1"/>
    <property type="molecule type" value="Genomic_DNA"/>
</dbReference>
<dbReference type="InterPro" id="IPR020084">
    <property type="entry name" value="NUDIX_hydrolase_CS"/>
</dbReference>
<name>A0AAD8PF82_BABGI</name>
<evidence type="ECO:0000313" key="4">
    <source>
        <dbReference type="Proteomes" id="UP001230268"/>
    </source>
</evidence>
<keyword evidence="1" id="KW-0378">Hydrolase</keyword>
<evidence type="ECO:0000259" key="2">
    <source>
        <dbReference type="PROSITE" id="PS51462"/>
    </source>
</evidence>
<dbReference type="SUPFAM" id="SSF55811">
    <property type="entry name" value="Nudix"/>
    <property type="match status" value="1"/>
</dbReference>
<feature type="domain" description="Nudix hydrolase" evidence="2">
    <location>
        <begin position="47"/>
        <end position="182"/>
    </location>
</feature>
<accession>A0AAD8PF82</accession>
<dbReference type="Proteomes" id="UP001230268">
    <property type="component" value="Unassembled WGS sequence"/>
</dbReference>
<dbReference type="AlphaFoldDB" id="A0AAD8PF82"/>
<dbReference type="GO" id="GO:0005737">
    <property type="term" value="C:cytoplasm"/>
    <property type="evidence" value="ECO:0007669"/>
    <property type="project" value="TreeGrafter"/>
</dbReference>
<reference evidence="3" key="1">
    <citation type="submission" date="2023-08" db="EMBL/GenBank/DDBJ databases">
        <title>Draft sequence of the Babesia gibsoni genome.</title>
        <authorList>
            <person name="Yamagishi J.Y."/>
            <person name="Xuan X.X."/>
        </authorList>
    </citation>
    <scope>NUCLEOTIDE SEQUENCE</scope>
    <source>
        <strain evidence="3">Azabu</strain>
    </source>
</reference>
<evidence type="ECO:0000313" key="3">
    <source>
        <dbReference type="EMBL" id="KAK1444271.1"/>
    </source>
</evidence>
<organism evidence="3 4">
    <name type="scientific">Babesia gibsoni</name>
    <dbReference type="NCBI Taxonomy" id="33632"/>
    <lineage>
        <taxon>Eukaryota</taxon>
        <taxon>Sar</taxon>
        <taxon>Alveolata</taxon>
        <taxon>Apicomplexa</taxon>
        <taxon>Aconoidasida</taxon>
        <taxon>Piroplasmida</taxon>
        <taxon>Babesiidae</taxon>
        <taxon>Babesia</taxon>
    </lineage>
</organism>
<dbReference type="PROSITE" id="PS51462">
    <property type="entry name" value="NUDIX"/>
    <property type="match status" value="1"/>
</dbReference>
<dbReference type="InterPro" id="IPR015797">
    <property type="entry name" value="NUDIX_hydrolase-like_dom_sf"/>
</dbReference>
<dbReference type="PROSITE" id="PS00893">
    <property type="entry name" value="NUDIX_BOX"/>
    <property type="match status" value="1"/>
</dbReference>
<dbReference type="PANTHER" id="PTHR10885:SF0">
    <property type="entry name" value="ISOPENTENYL-DIPHOSPHATE DELTA-ISOMERASE"/>
    <property type="match status" value="1"/>
</dbReference>